<dbReference type="KEGG" id="dya:Dyak_GE18607"/>
<dbReference type="InterPro" id="IPR029787">
    <property type="entry name" value="Nucleotide_cyclase"/>
</dbReference>
<feature type="transmembrane region" description="Helical" evidence="15">
    <location>
        <begin position="55"/>
        <end position="78"/>
    </location>
</feature>
<keyword evidence="12 15" id="KW-0472">Membrane</keyword>
<dbReference type="FunFam" id="3.30.70.1230:FF:000027">
    <property type="entry name" value="ACXA, isoform A"/>
    <property type="match status" value="1"/>
</dbReference>
<gene>
    <name evidence="17" type="primary">Dyak\GE18607</name>
    <name evidence="17" type="synonym">dyak_GLEANR_2396</name>
    <name evidence="17" type="synonym">GE18607</name>
    <name evidence="17" type="ORF">Dyak_GE18607</name>
</gene>
<evidence type="ECO:0000256" key="5">
    <source>
        <dbReference type="ARBA" id="ARBA00022692"/>
    </source>
</evidence>
<sequence>MNKKNTCKTPYRERFRRCYLEYTNECLWELSYLKAKCKELNLEEEYMKYKIRLMISYLTVFYPLVILVIVGLQVIKWTFTEYKIYIYLNLIFDGGTLILVTGLLSINFFEKFVNRHRWVMTVTSILSAYVIVMGDIAHAAYHYYHSDWPLNTSYDVFVLCMIYMFLPISSILAAALLAISVSVVYVLYYIHFIVFSDHNMAKYVYGLDIVSIEFFHYLGFNMMGIFFRIMNATVVRSSFLDRYQFIKEEIWLRQARRQESLLLDSILPPQIAKPIQKSIKDKIMRPDNDYYHLGSSRTKENFMSIQIHSDVSILYADVVNYTYLTTTLTVEKLVKVLHDLYARFDLAASSFKVQRIKFLGDCYYCVAGLGESDPDHASMAVALGISMIANIKEVRVKRSLDIDMRIGVHSGTLFAGVIGEAKLQYDIWGADVNIASLLESTGKPGYVHVSGRTLSSLNAAEYKIFPGTEAAQRDPELQKHPMSTYLLAALPYRNSGLGDGSVRFDRNLDLKTVGTNRKSQVSQAISLSEELREEFSKMPVGGFKFRFPWSRRERDLKHEKVERDLGIFCVAFKDKSLEWDYLHQPDYIFKYSVLLGWGIGCCLIYIQYVNNAYLWYTACIIDVIAFLVLTSLLFICWFKKVCWWRSRQNQHKSYSKLSCAIFHMFEKIQHSFVLRVTVYMMMVLCYYMVMSLTLINCDQDQYELDIIQSKLFHYEMDPFSCFHPWACTNMVALILGMSYTFARIPFALKTFIGCSEAVFFLLIVYFQFHFIFEHSSTTCPFLKPEIAHFSRVCMMLVTMYAKERQSEFNTKMNYKLNLDLQKKQKSADVTNQSIIILLNNILPSHVVEVYLNSLAKHELYHENYRMVSVMFAKLTNFQMDLPSLRVLHDIITEFDRLLYAYKEYYVVEKIKVVGCTYMAACGLDFSLIENPDRNSKFGSASMSSEMEQVRSRQESTVRDNDHDEVAFIMTTFALDLMRVLSVCNNAYADKHFVRSLSTSEIRIGISTGQIMAGVVGASQPHYDIWGNAVNMASRMESTGLSGHIQVTKETAQTLEEFDIQCTYRGLTFVKGRGEIPTYFVGIDNDLKFISSKTISLVERPVTIHLSHDLHGTKER</sequence>
<keyword evidence="10 15" id="KW-1133">Transmembrane helix</keyword>
<dbReference type="GO" id="GO:0005524">
    <property type="term" value="F:ATP binding"/>
    <property type="evidence" value="ECO:0007669"/>
    <property type="project" value="UniProtKB-KW"/>
</dbReference>
<feature type="transmembrane region" description="Helical" evidence="15">
    <location>
        <begin position="722"/>
        <end position="742"/>
    </location>
</feature>
<evidence type="ECO:0000256" key="3">
    <source>
        <dbReference type="ARBA" id="ARBA00004141"/>
    </source>
</evidence>
<dbReference type="PhylomeDB" id="B4P2K0"/>
<proteinExistence type="inferred from homology"/>
<dbReference type="CDD" id="cd07302">
    <property type="entry name" value="CHD"/>
    <property type="match status" value="2"/>
</dbReference>
<evidence type="ECO:0000256" key="7">
    <source>
        <dbReference type="ARBA" id="ARBA00022741"/>
    </source>
</evidence>
<dbReference type="InterPro" id="IPR001054">
    <property type="entry name" value="A/G_cyclase"/>
</dbReference>
<dbReference type="HOGENOM" id="CLU_001072_2_5_1"/>
<dbReference type="Gene3D" id="3.30.70.1230">
    <property type="entry name" value="Nucleotide cyclase"/>
    <property type="match status" value="2"/>
</dbReference>
<dbReference type="EC" id="4.6.1.1" evidence="4"/>
<feature type="transmembrane region" description="Helical" evidence="15">
    <location>
        <begin position="214"/>
        <end position="235"/>
    </location>
</feature>
<dbReference type="eggNOG" id="KOG3619">
    <property type="taxonomic scope" value="Eukaryota"/>
</dbReference>
<evidence type="ECO:0000256" key="6">
    <source>
        <dbReference type="ARBA" id="ARBA00022723"/>
    </source>
</evidence>
<feature type="transmembrane region" description="Helical" evidence="15">
    <location>
        <begin position="754"/>
        <end position="772"/>
    </location>
</feature>
<feature type="domain" description="Guanylate cyclase" evidence="16">
    <location>
        <begin position="312"/>
        <end position="439"/>
    </location>
</feature>
<evidence type="ECO:0000313" key="17">
    <source>
        <dbReference type="EMBL" id="EDW88230.1"/>
    </source>
</evidence>
<dbReference type="PANTHER" id="PTHR45627:SF23">
    <property type="entry name" value="AT30656P-RELATED"/>
    <property type="match status" value="1"/>
</dbReference>
<comment type="subcellular location">
    <subcellularLocation>
        <location evidence="3">Membrane</location>
        <topology evidence="3">Multi-pass membrane protein</topology>
    </subcellularLocation>
</comment>
<keyword evidence="13 14" id="KW-0456">Lyase</keyword>
<dbReference type="AlphaFoldDB" id="B4P2K0"/>
<dbReference type="InterPro" id="IPR018297">
    <property type="entry name" value="A/G_cyclase_CS"/>
</dbReference>
<name>B4P2K0_DROYA</name>
<feature type="transmembrane region" description="Helical" evidence="15">
    <location>
        <begin position="148"/>
        <end position="166"/>
    </location>
</feature>
<comment type="catalytic activity">
    <reaction evidence="1">
        <text>ATP = 3',5'-cyclic AMP + diphosphate</text>
        <dbReference type="Rhea" id="RHEA:15389"/>
        <dbReference type="ChEBI" id="CHEBI:30616"/>
        <dbReference type="ChEBI" id="CHEBI:33019"/>
        <dbReference type="ChEBI" id="CHEBI:58165"/>
        <dbReference type="EC" id="4.6.1.1"/>
    </reaction>
</comment>
<comment type="similarity">
    <text evidence="14">Belongs to the adenylyl cyclase class-4/guanylyl cyclase family.</text>
</comment>
<feature type="transmembrane region" description="Helical" evidence="15">
    <location>
        <begin position="614"/>
        <end position="638"/>
    </location>
</feature>
<feature type="transmembrane region" description="Helical" evidence="15">
    <location>
        <begin position="84"/>
        <end position="106"/>
    </location>
</feature>
<dbReference type="GO" id="GO:0046872">
    <property type="term" value="F:metal ion binding"/>
    <property type="evidence" value="ECO:0007669"/>
    <property type="project" value="UniProtKB-KW"/>
</dbReference>
<evidence type="ECO:0000256" key="2">
    <source>
        <dbReference type="ARBA" id="ARBA00001946"/>
    </source>
</evidence>
<evidence type="ECO:0000256" key="15">
    <source>
        <dbReference type="SAM" id="Phobius"/>
    </source>
</evidence>
<evidence type="ECO:0000256" key="11">
    <source>
        <dbReference type="ARBA" id="ARBA00022998"/>
    </source>
</evidence>
<dbReference type="FunFam" id="3.30.70.1230:FF:000024">
    <property type="entry name" value="ACXA, isoform A"/>
    <property type="match status" value="1"/>
</dbReference>
<evidence type="ECO:0000256" key="12">
    <source>
        <dbReference type="ARBA" id="ARBA00023136"/>
    </source>
</evidence>
<accession>B4P2K0</accession>
<keyword evidence="11" id="KW-0115">cAMP biosynthesis</keyword>
<keyword evidence="8" id="KW-0067">ATP-binding</keyword>
<dbReference type="Proteomes" id="UP000002282">
    <property type="component" value="Chromosome 2L"/>
</dbReference>
<dbReference type="OrthoDB" id="10006362at2759"/>
<dbReference type="GO" id="GO:0035556">
    <property type="term" value="P:intracellular signal transduction"/>
    <property type="evidence" value="ECO:0007669"/>
    <property type="project" value="InterPro"/>
</dbReference>
<evidence type="ECO:0000256" key="9">
    <source>
        <dbReference type="ARBA" id="ARBA00022842"/>
    </source>
</evidence>
<evidence type="ECO:0000256" key="10">
    <source>
        <dbReference type="ARBA" id="ARBA00022989"/>
    </source>
</evidence>
<feature type="transmembrane region" description="Helical" evidence="15">
    <location>
        <begin position="173"/>
        <end position="194"/>
    </location>
</feature>
<dbReference type="Pfam" id="PF00211">
    <property type="entry name" value="Guanylate_cyc"/>
    <property type="match status" value="2"/>
</dbReference>
<dbReference type="PROSITE" id="PS50125">
    <property type="entry name" value="GUANYLATE_CYCLASE_2"/>
    <property type="match status" value="2"/>
</dbReference>
<evidence type="ECO:0000256" key="4">
    <source>
        <dbReference type="ARBA" id="ARBA00012201"/>
    </source>
</evidence>
<protein>
    <recommendedName>
        <fullName evidence="4">adenylate cyclase</fullName>
        <ecNumber evidence="4">4.6.1.1</ecNumber>
    </recommendedName>
</protein>
<feature type="transmembrane region" description="Helical" evidence="15">
    <location>
        <begin position="118"/>
        <end position="142"/>
    </location>
</feature>
<dbReference type="PANTHER" id="PTHR45627">
    <property type="entry name" value="ADENYLATE CYCLASE TYPE 1"/>
    <property type="match status" value="1"/>
</dbReference>
<evidence type="ECO:0000256" key="14">
    <source>
        <dbReference type="RuleBase" id="RU000405"/>
    </source>
</evidence>
<dbReference type="OMA" id="IMRPDND"/>
<dbReference type="SUPFAM" id="SSF55073">
    <property type="entry name" value="Nucleotide cyclase"/>
    <property type="match status" value="2"/>
</dbReference>
<dbReference type="GO" id="GO:0007283">
    <property type="term" value="P:spermatogenesis"/>
    <property type="evidence" value="ECO:0007669"/>
    <property type="project" value="EnsemblMetazoa"/>
</dbReference>
<dbReference type="EMBL" id="CM000157">
    <property type="protein sequence ID" value="EDW88230.1"/>
    <property type="molecule type" value="Genomic_DNA"/>
</dbReference>
<keyword evidence="5 15" id="KW-0812">Transmembrane</keyword>
<dbReference type="GO" id="GO:0007189">
    <property type="term" value="P:adenylate cyclase-activating G protein-coupled receptor signaling pathway"/>
    <property type="evidence" value="ECO:0007669"/>
    <property type="project" value="TreeGrafter"/>
</dbReference>
<dbReference type="PROSITE" id="PS00452">
    <property type="entry name" value="GUANYLATE_CYCLASE_1"/>
    <property type="match status" value="1"/>
</dbReference>
<dbReference type="GO" id="GO:0004016">
    <property type="term" value="F:adenylate cyclase activity"/>
    <property type="evidence" value="ECO:0007669"/>
    <property type="project" value="UniProtKB-EC"/>
</dbReference>
<dbReference type="GO" id="GO:0006171">
    <property type="term" value="P:cAMP biosynthetic process"/>
    <property type="evidence" value="ECO:0007669"/>
    <property type="project" value="UniProtKB-KW"/>
</dbReference>
<feature type="transmembrane region" description="Helical" evidence="15">
    <location>
        <begin position="672"/>
        <end position="695"/>
    </location>
</feature>
<keyword evidence="7" id="KW-0547">Nucleotide-binding</keyword>
<evidence type="ECO:0000256" key="1">
    <source>
        <dbReference type="ARBA" id="ARBA00001593"/>
    </source>
</evidence>
<dbReference type="GO" id="GO:0005886">
    <property type="term" value="C:plasma membrane"/>
    <property type="evidence" value="ECO:0007669"/>
    <property type="project" value="TreeGrafter"/>
</dbReference>
<dbReference type="SMART" id="SM00044">
    <property type="entry name" value="CYCc"/>
    <property type="match status" value="2"/>
</dbReference>
<dbReference type="SMR" id="B4P2K0"/>
<comment type="cofactor">
    <cofactor evidence="2">
        <name>Mg(2+)</name>
        <dbReference type="ChEBI" id="CHEBI:18420"/>
    </cofactor>
</comment>
<evidence type="ECO:0000256" key="8">
    <source>
        <dbReference type="ARBA" id="ARBA00022840"/>
    </source>
</evidence>
<keyword evidence="6" id="KW-0479">Metal-binding</keyword>
<keyword evidence="9" id="KW-0460">Magnesium</keyword>
<feature type="transmembrane region" description="Helical" evidence="15">
    <location>
        <begin position="588"/>
        <end position="608"/>
    </location>
</feature>
<evidence type="ECO:0000256" key="13">
    <source>
        <dbReference type="ARBA" id="ARBA00023239"/>
    </source>
</evidence>
<evidence type="ECO:0000313" key="18">
    <source>
        <dbReference type="Proteomes" id="UP000002282"/>
    </source>
</evidence>
<evidence type="ECO:0000259" key="16">
    <source>
        <dbReference type="PROSITE" id="PS50125"/>
    </source>
</evidence>
<feature type="domain" description="Guanylate cyclase" evidence="16">
    <location>
        <begin position="868"/>
        <end position="1036"/>
    </location>
</feature>
<keyword evidence="18" id="KW-1185">Reference proteome</keyword>
<reference evidence="17 18" key="1">
    <citation type="journal article" date="2007" name="Nature">
        <title>Evolution of genes and genomes on the Drosophila phylogeny.</title>
        <authorList>
            <consortium name="Drosophila 12 Genomes Consortium"/>
            <person name="Clark A.G."/>
            <person name="Eisen M.B."/>
            <person name="Smith D.R."/>
            <person name="Bergman C.M."/>
            <person name="Oliver B."/>
            <person name="Markow T.A."/>
            <person name="Kaufman T.C."/>
            <person name="Kellis M."/>
            <person name="Gelbart W."/>
            <person name="Iyer V.N."/>
            <person name="Pollard D.A."/>
            <person name="Sackton T.B."/>
            <person name="Larracuente A.M."/>
            <person name="Singh N.D."/>
            <person name="Abad J.P."/>
            <person name="Abt D.N."/>
            <person name="Adryan B."/>
            <person name="Aguade M."/>
            <person name="Akashi H."/>
            <person name="Anderson W.W."/>
            <person name="Aquadro C.F."/>
            <person name="Ardell D.H."/>
            <person name="Arguello R."/>
            <person name="Artieri C.G."/>
            <person name="Barbash D.A."/>
            <person name="Barker D."/>
            <person name="Barsanti P."/>
            <person name="Batterham P."/>
            <person name="Batzoglou S."/>
            <person name="Begun D."/>
            <person name="Bhutkar A."/>
            <person name="Blanco E."/>
            <person name="Bosak S.A."/>
            <person name="Bradley R.K."/>
            <person name="Brand A.D."/>
            <person name="Brent M.R."/>
            <person name="Brooks A.N."/>
            <person name="Brown R.H."/>
            <person name="Butlin R.K."/>
            <person name="Caggese C."/>
            <person name="Calvi B.R."/>
            <person name="Bernardo de Carvalho A."/>
            <person name="Caspi A."/>
            <person name="Castrezana S."/>
            <person name="Celniker S.E."/>
            <person name="Chang J.L."/>
            <person name="Chapple C."/>
            <person name="Chatterji S."/>
            <person name="Chinwalla A."/>
            <person name="Civetta A."/>
            <person name="Clifton S.W."/>
            <person name="Comeron J.M."/>
            <person name="Costello J.C."/>
            <person name="Coyne J.A."/>
            <person name="Daub J."/>
            <person name="David R.G."/>
            <person name="Delcher A.L."/>
            <person name="Delehaunty K."/>
            <person name="Do C.B."/>
            <person name="Ebling H."/>
            <person name="Edwards K."/>
            <person name="Eickbush T."/>
            <person name="Evans J.D."/>
            <person name="Filipski A."/>
            <person name="Findeiss S."/>
            <person name="Freyhult E."/>
            <person name="Fulton L."/>
            <person name="Fulton R."/>
            <person name="Garcia A.C."/>
            <person name="Gardiner A."/>
            <person name="Garfield D.A."/>
            <person name="Garvin B.E."/>
            <person name="Gibson G."/>
            <person name="Gilbert D."/>
            <person name="Gnerre S."/>
            <person name="Godfrey J."/>
            <person name="Good R."/>
            <person name="Gotea V."/>
            <person name="Gravely B."/>
            <person name="Greenberg A.J."/>
            <person name="Griffiths-Jones S."/>
            <person name="Gross S."/>
            <person name="Guigo R."/>
            <person name="Gustafson E.A."/>
            <person name="Haerty W."/>
            <person name="Hahn M.W."/>
            <person name="Halligan D.L."/>
            <person name="Halpern A.L."/>
            <person name="Halter G.M."/>
            <person name="Han M.V."/>
            <person name="Heger A."/>
            <person name="Hillier L."/>
            <person name="Hinrichs A.S."/>
            <person name="Holmes I."/>
            <person name="Hoskins R.A."/>
            <person name="Hubisz M.J."/>
            <person name="Hultmark D."/>
            <person name="Huntley M.A."/>
            <person name="Jaffe D.B."/>
            <person name="Jagadeeshan S."/>
            <person name="Jeck W.R."/>
            <person name="Johnson J."/>
            <person name="Jones C.D."/>
            <person name="Jordan W.C."/>
            <person name="Karpen G.H."/>
            <person name="Kataoka E."/>
            <person name="Keightley P.D."/>
            <person name="Kheradpour P."/>
            <person name="Kirkness E.F."/>
            <person name="Koerich L.B."/>
            <person name="Kristiansen K."/>
            <person name="Kudrna D."/>
            <person name="Kulathinal R.J."/>
            <person name="Kumar S."/>
            <person name="Kwok R."/>
            <person name="Lander E."/>
            <person name="Langley C.H."/>
            <person name="Lapoint R."/>
            <person name="Lazzaro B.P."/>
            <person name="Lee S.J."/>
            <person name="Levesque L."/>
            <person name="Li R."/>
            <person name="Lin C.F."/>
            <person name="Lin M.F."/>
            <person name="Lindblad-Toh K."/>
            <person name="Llopart A."/>
            <person name="Long M."/>
            <person name="Low L."/>
            <person name="Lozovsky E."/>
            <person name="Lu J."/>
            <person name="Luo M."/>
            <person name="Machado C.A."/>
            <person name="Makalowski W."/>
            <person name="Marzo M."/>
            <person name="Matsuda M."/>
            <person name="Matzkin L."/>
            <person name="McAllister B."/>
            <person name="McBride C.S."/>
            <person name="McKernan B."/>
            <person name="McKernan K."/>
            <person name="Mendez-Lago M."/>
            <person name="Minx P."/>
            <person name="Mollenhauer M.U."/>
            <person name="Montooth K."/>
            <person name="Mount S.M."/>
            <person name="Mu X."/>
            <person name="Myers E."/>
            <person name="Negre B."/>
            <person name="Newfeld S."/>
            <person name="Nielsen R."/>
            <person name="Noor M.A."/>
            <person name="O'Grady P."/>
            <person name="Pachter L."/>
            <person name="Papaceit M."/>
            <person name="Parisi M.J."/>
            <person name="Parisi M."/>
            <person name="Parts L."/>
            <person name="Pedersen J.S."/>
            <person name="Pesole G."/>
            <person name="Phillippy A.M."/>
            <person name="Ponting C.P."/>
            <person name="Pop M."/>
            <person name="Porcelli D."/>
            <person name="Powell J.R."/>
            <person name="Prohaska S."/>
            <person name="Pruitt K."/>
            <person name="Puig M."/>
            <person name="Quesneville H."/>
            <person name="Ram K.R."/>
            <person name="Rand D."/>
            <person name="Rasmussen M.D."/>
            <person name="Reed L.K."/>
            <person name="Reenan R."/>
            <person name="Reily A."/>
            <person name="Remington K.A."/>
            <person name="Rieger T.T."/>
            <person name="Ritchie M.G."/>
            <person name="Robin C."/>
            <person name="Rogers Y.H."/>
            <person name="Rohde C."/>
            <person name="Rozas J."/>
            <person name="Rubenfield M.J."/>
            <person name="Ruiz A."/>
            <person name="Russo S."/>
            <person name="Salzberg S.L."/>
            <person name="Sanchez-Gracia A."/>
            <person name="Saranga D.J."/>
            <person name="Sato H."/>
            <person name="Schaeffer S.W."/>
            <person name="Schatz M.C."/>
            <person name="Schlenke T."/>
            <person name="Schwartz R."/>
            <person name="Segarra C."/>
            <person name="Singh R.S."/>
            <person name="Sirot L."/>
            <person name="Sirota M."/>
            <person name="Sisneros N.B."/>
            <person name="Smith C.D."/>
            <person name="Smith T.F."/>
            <person name="Spieth J."/>
            <person name="Stage D.E."/>
            <person name="Stark A."/>
            <person name="Stephan W."/>
            <person name="Strausberg R.L."/>
            <person name="Strempel S."/>
            <person name="Sturgill D."/>
            <person name="Sutton G."/>
            <person name="Sutton G.G."/>
            <person name="Tao W."/>
            <person name="Teichmann S."/>
            <person name="Tobari Y.N."/>
            <person name="Tomimura Y."/>
            <person name="Tsolas J.M."/>
            <person name="Valente V.L."/>
            <person name="Venter E."/>
            <person name="Venter J.C."/>
            <person name="Vicario S."/>
            <person name="Vieira F.G."/>
            <person name="Vilella A.J."/>
            <person name="Villasante A."/>
            <person name="Walenz B."/>
            <person name="Wang J."/>
            <person name="Wasserman M."/>
            <person name="Watts T."/>
            <person name="Wilson D."/>
            <person name="Wilson R.K."/>
            <person name="Wing R.A."/>
            <person name="Wolfner M.F."/>
            <person name="Wong A."/>
            <person name="Wong G.K."/>
            <person name="Wu C.I."/>
            <person name="Wu G."/>
            <person name="Yamamoto D."/>
            <person name="Yang H.P."/>
            <person name="Yang S.P."/>
            <person name="Yorke J.A."/>
            <person name="Yoshida K."/>
            <person name="Zdobnov E."/>
            <person name="Zhang P."/>
            <person name="Zhang Y."/>
            <person name="Zimin A.V."/>
            <person name="Baldwin J."/>
            <person name="Abdouelleil A."/>
            <person name="Abdulkadir J."/>
            <person name="Abebe A."/>
            <person name="Abera B."/>
            <person name="Abreu J."/>
            <person name="Acer S.C."/>
            <person name="Aftuck L."/>
            <person name="Alexander A."/>
            <person name="An P."/>
            <person name="Anderson E."/>
            <person name="Anderson S."/>
            <person name="Arachi H."/>
            <person name="Azer M."/>
            <person name="Bachantsang P."/>
            <person name="Barry A."/>
            <person name="Bayul T."/>
            <person name="Berlin A."/>
            <person name="Bessette D."/>
            <person name="Bloom T."/>
            <person name="Blye J."/>
            <person name="Boguslavskiy L."/>
            <person name="Bonnet C."/>
            <person name="Boukhgalter B."/>
            <person name="Bourzgui I."/>
            <person name="Brown A."/>
            <person name="Cahill P."/>
            <person name="Channer S."/>
            <person name="Cheshatsang Y."/>
            <person name="Chuda L."/>
            <person name="Citroen M."/>
            <person name="Collymore A."/>
            <person name="Cooke P."/>
            <person name="Costello M."/>
            <person name="D'Aco K."/>
            <person name="Daza R."/>
            <person name="De Haan G."/>
            <person name="DeGray S."/>
            <person name="DeMaso C."/>
            <person name="Dhargay N."/>
            <person name="Dooley K."/>
            <person name="Dooley E."/>
            <person name="Doricent M."/>
            <person name="Dorje P."/>
            <person name="Dorjee K."/>
            <person name="Dupes A."/>
            <person name="Elong R."/>
            <person name="Falk J."/>
            <person name="Farina A."/>
            <person name="Faro S."/>
            <person name="Ferguson D."/>
            <person name="Fisher S."/>
            <person name="Foley C.D."/>
            <person name="Franke A."/>
            <person name="Friedrich D."/>
            <person name="Gadbois L."/>
            <person name="Gearin G."/>
            <person name="Gearin C.R."/>
            <person name="Giannoukos G."/>
            <person name="Goode T."/>
            <person name="Graham J."/>
            <person name="Grandbois E."/>
            <person name="Grewal S."/>
            <person name="Gyaltsen K."/>
            <person name="Hafez N."/>
            <person name="Hagos B."/>
            <person name="Hall J."/>
            <person name="Henson C."/>
            <person name="Hollinger A."/>
            <person name="Honan T."/>
            <person name="Huard M.D."/>
            <person name="Hughes L."/>
            <person name="Hurhula B."/>
            <person name="Husby M.E."/>
            <person name="Kamat A."/>
            <person name="Kanga B."/>
            <person name="Kashin S."/>
            <person name="Khazanovich D."/>
            <person name="Kisner P."/>
            <person name="Lance K."/>
            <person name="Lara M."/>
            <person name="Lee W."/>
            <person name="Lennon N."/>
            <person name="Letendre F."/>
            <person name="LeVine R."/>
            <person name="Lipovsky A."/>
            <person name="Liu X."/>
            <person name="Liu J."/>
            <person name="Liu S."/>
            <person name="Lokyitsang T."/>
            <person name="Lokyitsang Y."/>
            <person name="Lubonja R."/>
            <person name="Lui A."/>
            <person name="MacDonald P."/>
            <person name="Magnisalis V."/>
            <person name="Maru K."/>
            <person name="Matthews C."/>
            <person name="McCusker W."/>
            <person name="McDonough S."/>
            <person name="Mehta T."/>
            <person name="Meldrim J."/>
            <person name="Meneus L."/>
            <person name="Mihai O."/>
            <person name="Mihalev A."/>
            <person name="Mihova T."/>
            <person name="Mittelman R."/>
            <person name="Mlenga V."/>
            <person name="Montmayeur A."/>
            <person name="Mulrain L."/>
            <person name="Navidi A."/>
            <person name="Naylor J."/>
            <person name="Negash T."/>
            <person name="Nguyen T."/>
            <person name="Nguyen N."/>
            <person name="Nicol R."/>
            <person name="Norbu C."/>
            <person name="Norbu N."/>
            <person name="Novod N."/>
            <person name="O'Neill B."/>
            <person name="Osman S."/>
            <person name="Markiewicz E."/>
            <person name="Oyono O.L."/>
            <person name="Patti C."/>
            <person name="Phunkhang P."/>
            <person name="Pierre F."/>
            <person name="Priest M."/>
            <person name="Raghuraman S."/>
            <person name="Rege F."/>
            <person name="Reyes R."/>
            <person name="Rise C."/>
            <person name="Rogov P."/>
            <person name="Ross K."/>
            <person name="Ryan E."/>
            <person name="Settipalli S."/>
            <person name="Shea T."/>
            <person name="Sherpa N."/>
            <person name="Shi L."/>
            <person name="Shih D."/>
            <person name="Sparrow T."/>
            <person name="Spaulding J."/>
            <person name="Stalker J."/>
            <person name="Stange-Thomann N."/>
            <person name="Stavropoulos S."/>
            <person name="Stone C."/>
            <person name="Strader C."/>
            <person name="Tesfaye S."/>
            <person name="Thomson T."/>
            <person name="Thoulutsang Y."/>
            <person name="Thoulutsang D."/>
            <person name="Topham K."/>
            <person name="Topping I."/>
            <person name="Tsamla T."/>
            <person name="Vassiliev H."/>
            <person name="Vo A."/>
            <person name="Wangchuk T."/>
            <person name="Wangdi T."/>
            <person name="Weiand M."/>
            <person name="Wilkinson J."/>
            <person name="Wilson A."/>
            <person name="Yadav S."/>
            <person name="Young G."/>
            <person name="Yu Q."/>
            <person name="Zembek L."/>
            <person name="Zhong D."/>
            <person name="Zimmer A."/>
            <person name="Zwirko Z."/>
            <person name="Jaffe D.B."/>
            <person name="Alvarez P."/>
            <person name="Brockman W."/>
            <person name="Butler J."/>
            <person name="Chin C."/>
            <person name="Gnerre S."/>
            <person name="Grabherr M."/>
            <person name="Kleber M."/>
            <person name="Mauceli E."/>
            <person name="MacCallum I."/>
        </authorList>
    </citation>
    <scope>NUCLEOTIDE SEQUENCE [LARGE SCALE GENOMIC DNA]</scope>
    <source>
        <strain evidence="18">Tai18E2 / Tucson 14021-0261.01</strain>
    </source>
</reference>
<reference evidence="17 18" key="2">
    <citation type="journal article" date="2007" name="PLoS Biol.">
        <title>Principles of genome evolution in the Drosophila melanogaster species group.</title>
        <authorList>
            <person name="Ranz J.M."/>
            <person name="Maurin D."/>
            <person name="Chan Y.S."/>
            <person name="von Grotthuss M."/>
            <person name="Hillier L.W."/>
            <person name="Roote J."/>
            <person name="Ashburner M."/>
            <person name="Bergman C.M."/>
        </authorList>
    </citation>
    <scope>NUCLEOTIDE SEQUENCE [LARGE SCALE GENOMIC DNA]</scope>
    <source>
        <strain evidence="18">Tai18E2 / Tucson 14021-0261.01</strain>
    </source>
</reference>
<organism evidence="17 18">
    <name type="scientific">Drosophila yakuba</name>
    <name type="common">Fruit fly</name>
    <dbReference type="NCBI Taxonomy" id="7245"/>
    <lineage>
        <taxon>Eukaryota</taxon>
        <taxon>Metazoa</taxon>
        <taxon>Ecdysozoa</taxon>
        <taxon>Arthropoda</taxon>
        <taxon>Hexapoda</taxon>
        <taxon>Insecta</taxon>
        <taxon>Pterygota</taxon>
        <taxon>Neoptera</taxon>
        <taxon>Endopterygota</taxon>
        <taxon>Diptera</taxon>
        <taxon>Brachycera</taxon>
        <taxon>Muscomorpha</taxon>
        <taxon>Ephydroidea</taxon>
        <taxon>Drosophilidae</taxon>
        <taxon>Drosophila</taxon>
        <taxon>Sophophora</taxon>
    </lineage>
</organism>